<proteinExistence type="predicted"/>
<evidence type="ECO:0000313" key="1">
    <source>
        <dbReference type="EMBL" id="MBD1363797.1"/>
    </source>
</evidence>
<dbReference type="RefSeq" id="WP_191188460.1">
    <property type="nucleotide sequence ID" value="NZ_JACWMY010000003.1"/>
</dbReference>
<keyword evidence="2" id="KW-1185">Reference proteome</keyword>
<protein>
    <recommendedName>
        <fullName evidence="3">DDE family transposase</fullName>
    </recommendedName>
</protein>
<evidence type="ECO:0000313" key="2">
    <source>
        <dbReference type="Proteomes" id="UP000606600"/>
    </source>
</evidence>
<dbReference type="Proteomes" id="UP000606600">
    <property type="component" value="Unassembled WGS sequence"/>
</dbReference>
<name>A0ABR7WRA6_9SPHI</name>
<sequence>MLRDKIIEIFVNVDDFCKEIAPELEKQFIQEYSLGKRNRKAGLCNSEIITLMIAFHYSQFTNLKSFYVHFAQPHLRDLFPGLVSYNRFVELQPGNKSCSIPLGNGFEANTLKGYNTSVKHLSGFLKANHGKADIEVKSLNHACIVNKHENF</sequence>
<evidence type="ECO:0008006" key="3">
    <source>
        <dbReference type="Google" id="ProtNLM"/>
    </source>
</evidence>
<gene>
    <name evidence="1" type="ORF">IDJ77_08235</name>
</gene>
<organism evidence="1 2">
    <name type="scientific">Mucilaginibacter pankratovii</name>
    <dbReference type="NCBI Taxonomy" id="2772110"/>
    <lineage>
        <taxon>Bacteria</taxon>
        <taxon>Pseudomonadati</taxon>
        <taxon>Bacteroidota</taxon>
        <taxon>Sphingobacteriia</taxon>
        <taxon>Sphingobacteriales</taxon>
        <taxon>Sphingobacteriaceae</taxon>
        <taxon>Mucilaginibacter</taxon>
    </lineage>
</organism>
<comment type="caution">
    <text evidence="1">The sequence shown here is derived from an EMBL/GenBank/DDBJ whole genome shotgun (WGS) entry which is preliminary data.</text>
</comment>
<reference evidence="1 2" key="1">
    <citation type="submission" date="2020-09" db="EMBL/GenBank/DDBJ databases">
        <title>Novel species of Mucilaginibacter isolated from a glacier on the Tibetan Plateau.</title>
        <authorList>
            <person name="Liu Q."/>
            <person name="Xin Y.-H."/>
        </authorList>
    </citation>
    <scope>NUCLEOTIDE SEQUENCE [LARGE SCALE GENOMIC DNA]</scope>
    <source>
        <strain evidence="1 2">ZT4R22</strain>
    </source>
</reference>
<accession>A0ABR7WRA6</accession>
<dbReference type="EMBL" id="JACWMY010000003">
    <property type="protein sequence ID" value="MBD1363797.1"/>
    <property type="molecule type" value="Genomic_DNA"/>
</dbReference>